<gene>
    <name evidence="2" type="ORF">SAMN04489859_1006143</name>
</gene>
<dbReference type="RefSeq" id="WP_090611045.1">
    <property type="nucleotide sequence ID" value="NZ_CP067124.1"/>
</dbReference>
<dbReference type="OrthoDB" id="344729at2"/>
<dbReference type="EMBL" id="FODE01000006">
    <property type="protein sequence ID" value="SEN42257.1"/>
    <property type="molecule type" value="Genomic_DNA"/>
</dbReference>
<evidence type="ECO:0000313" key="2">
    <source>
        <dbReference type="EMBL" id="SEN42257.1"/>
    </source>
</evidence>
<dbReference type="Proteomes" id="UP000199054">
    <property type="component" value="Unassembled WGS sequence"/>
</dbReference>
<evidence type="ECO:0000313" key="3">
    <source>
        <dbReference type="Proteomes" id="UP000199054"/>
    </source>
</evidence>
<dbReference type="AlphaFoldDB" id="A0A1H8GFK3"/>
<evidence type="ECO:0000256" key="1">
    <source>
        <dbReference type="SAM" id="SignalP"/>
    </source>
</evidence>
<accession>A0A1H8GFK3</accession>
<feature type="chain" id="PRO_5011565324" evidence="1">
    <location>
        <begin position="21"/>
        <end position="136"/>
    </location>
</feature>
<sequence>MRSFFLLVTALLLCPLAAVAQDWALEGYDPVGYVAQGRPVPGRSDIATMWKGKIWHFASEDNRARFEADPQGYAPGFAGNCPVSLSEGRMERGDPRYFMVVGSTLYLMRSAQAQRQMEVESDAVLARAAAVWETMR</sequence>
<proteinExistence type="predicted"/>
<keyword evidence="1" id="KW-0732">Signal</keyword>
<name>A0A1H8GFK3_9RHOB</name>
<keyword evidence="3" id="KW-1185">Reference proteome</keyword>
<feature type="signal peptide" evidence="1">
    <location>
        <begin position="1"/>
        <end position="20"/>
    </location>
</feature>
<protein>
    <submittedName>
        <fullName evidence="2">YHS domain-containing protein</fullName>
    </submittedName>
</protein>
<dbReference type="STRING" id="34002.SAMN04489859_1006143"/>
<organism evidence="2 3">
    <name type="scientific">Paracoccus alcaliphilus</name>
    <dbReference type="NCBI Taxonomy" id="34002"/>
    <lineage>
        <taxon>Bacteria</taxon>
        <taxon>Pseudomonadati</taxon>
        <taxon>Pseudomonadota</taxon>
        <taxon>Alphaproteobacteria</taxon>
        <taxon>Rhodobacterales</taxon>
        <taxon>Paracoccaceae</taxon>
        <taxon>Paracoccus</taxon>
    </lineage>
</organism>
<dbReference type="NCBIfam" id="NF041384">
    <property type="entry name" value="YHS_seleno_dom"/>
    <property type="match status" value="1"/>
</dbReference>
<reference evidence="2 3" key="1">
    <citation type="submission" date="2016-10" db="EMBL/GenBank/DDBJ databases">
        <authorList>
            <person name="de Groot N.N."/>
        </authorList>
    </citation>
    <scope>NUCLEOTIDE SEQUENCE [LARGE SCALE GENOMIC DNA]</scope>
    <source>
        <strain evidence="2 3">DSM 8512</strain>
    </source>
</reference>